<dbReference type="EMBL" id="ABCK01000011">
    <property type="protein sequence ID" value="EDM27129.1"/>
    <property type="molecule type" value="Genomic_DNA"/>
</dbReference>
<evidence type="ECO:0000256" key="5">
    <source>
        <dbReference type="ARBA" id="ARBA00011738"/>
    </source>
</evidence>
<comment type="caution">
    <text evidence="17">The sequence shown here is derived from an EMBL/GenBank/DDBJ whole genome shotgun (WGS) entry which is preliminary data.</text>
</comment>
<evidence type="ECO:0000256" key="14">
    <source>
        <dbReference type="ARBA" id="ARBA00038036"/>
    </source>
</evidence>
<dbReference type="Gene3D" id="3.30.420.40">
    <property type="match status" value="2"/>
</dbReference>
<evidence type="ECO:0000256" key="9">
    <source>
        <dbReference type="ARBA" id="ARBA00022741"/>
    </source>
</evidence>
<protein>
    <recommendedName>
        <fullName evidence="15 16">Type III pantothenate kinase</fullName>
        <ecNumber evidence="6 16">2.7.1.33</ecNumber>
    </recommendedName>
    <alternativeName>
        <fullName evidence="16">PanK-III</fullName>
    </alternativeName>
    <alternativeName>
        <fullName evidence="16">Pantothenic acid kinase</fullName>
    </alternativeName>
</protein>
<dbReference type="RefSeq" id="WP_007279037.1">
    <property type="nucleotide sequence ID" value="NZ_ABCK01000011.1"/>
</dbReference>
<evidence type="ECO:0000256" key="16">
    <source>
        <dbReference type="HAMAP-Rule" id="MF_01274"/>
    </source>
</evidence>
<dbReference type="PANTHER" id="PTHR34265:SF1">
    <property type="entry name" value="TYPE III PANTOTHENATE KINASE"/>
    <property type="match status" value="1"/>
</dbReference>
<reference evidence="17 18" key="1">
    <citation type="journal article" date="2010" name="J. Bacteriol.">
        <title>Genome sequence of Lentisphaera araneosa HTCC2155T, the type species of the order Lentisphaerales in the phylum Lentisphaerae.</title>
        <authorList>
            <person name="Thrash J.C."/>
            <person name="Cho J.C."/>
            <person name="Vergin K.L."/>
            <person name="Morris R.M."/>
            <person name="Giovannoni S.J."/>
        </authorList>
    </citation>
    <scope>NUCLEOTIDE SEQUENCE [LARGE SCALE GENOMIC DNA]</scope>
    <source>
        <strain evidence="17 18">HTCC2155</strain>
    </source>
</reference>
<dbReference type="STRING" id="313628.LNTAR_15707"/>
<dbReference type="CDD" id="cd24015">
    <property type="entry name" value="ASKHA_NBD_PanK-III"/>
    <property type="match status" value="1"/>
</dbReference>
<evidence type="ECO:0000256" key="11">
    <source>
        <dbReference type="ARBA" id="ARBA00022840"/>
    </source>
</evidence>
<dbReference type="GO" id="GO:0004594">
    <property type="term" value="F:pantothenate kinase activity"/>
    <property type="evidence" value="ECO:0007669"/>
    <property type="project" value="UniProtKB-UniRule"/>
</dbReference>
<dbReference type="Proteomes" id="UP000004947">
    <property type="component" value="Unassembled WGS sequence"/>
</dbReference>
<comment type="catalytic activity">
    <reaction evidence="1 16">
        <text>(R)-pantothenate + ATP = (R)-4'-phosphopantothenate + ADP + H(+)</text>
        <dbReference type="Rhea" id="RHEA:16373"/>
        <dbReference type="ChEBI" id="CHEBI:10986"/>
        <dbReference type="ChEBI" id="CHEBI:15378"/>
        <dbReference type="ChEBI" id="CHEBI:29032"/>
        <dbReference type="ChEBI" id="CHEBI:30616"/>
        <dbReference type="ChEBI" id="CHEBI:456216"/>
        <dbReference type="EC" id="2.7.1.33"/>
    </reaction>
</comment>
<feature type="binding site" evidence="16">
    <location>
        <position position="166"/>
    </location>
    <ligand>
        <name>substrate</name>
    </ligand>
</feature>
<dbReference type="GO" id="GO:0005524">
    <property type="term" value="F:ATP binding"/>
    <property type="evidence" value="ECO:0007669"/>
    <property type="project" value="UniProtKB-UniRule"/>
</dbReference>
<dbReference type="UniPathway" id="UPA00241">
    <property type="reaction ID" value="UER00352"/>
</dbReference>
<organism evidence="17 18">
    <name type="scientific">Lentisphaera araneosa HTCC2155</name>
    <dbReference type="NCBI Taxonomy" id="313628"/>
    <lineage>
        <taxon>Bacteria</taxon>
        <taxon>Pseudomonadati</taxon>
        <taxon>Lentisphaerota</taxon>
        <taxon>Lentisphaeria</taxon>
        <taxon>Lentisphaerales</taxon>
        <taxon>Lentisphaeraceae</taxon>
        <taxon>Lentisphaera</taxon>
    </lineage>
</organism>
<dbReference type="InterPro" id="IPR043129">
    <property type="entry name" value="ATPase_NBD"/>
</dbReference>
<comment type="similarity">
    <text evidence="14 16">Belongs to the type III pantothenate kinase family.</text>
</comment>
<keyword evidence="11 16" id="KW-0067">ATP-binding</keyword>
<dbReference type="HAMAP" id="MF_01274">
    <property type="entry name" value="Pantothen_kinase_3"/>
    <property type="match status" value="1"/>
</dbReference>
<comment type="cofactor">
    <cofactor evidence="16">
        <name>NH4(+)</name>
        <dbReference type="ChEBI" id="CHEBI:28938"/>
    </cofactor>
    <cofactor evidence="16">
        <name>K(+)</name>
        <dbReference type="ChEBI" id="CHEBI:29103"/>
    </cofactor>
    <text evidence="16">A monovalent cation. Ammonium or potassium.</text>
</comment>
<evidence type="ECO:0000256" key="8">
    <source>
        <dbReference type="ARBA" id="ARBA00022679"/>
    </source>
</evidence>
<evidence type="ECO:0000256" key="13">
    <source>
        <dbReference type="ARBA" id="ARBA00022993"/>
    </source>
</evidence>
<comment type="cofactor">
    <cofactor evidence="2">
        <name>K(+)</name>
        <dbReference type="ChEBI" id="CHEBI:29103"/>
    </cofactor>
</comment>
<name>A6DMD9_9BACT</name>
<dbReference type="GO" id="GO:0005737">
    <property type="term" value="C:cytoplasm"/>
    <property type="evidence" value="ECO:0007669"/>
    <property type="project" value="UniProtKB-SubCell"/>
</dbReference>
<dbReference type="GO" id="GO:0046872">
    <property type="term" value="F:metal ion binding"/>
    <property type="evidence" value="ECO:0007669"/>
    <property type="project" value="UniProtKB-KW"/>
</dbReference>
<evidence type="ECO:0000313" key="18">
    <source>
        <dbReference type="Proteomes" id="UP000004947"/>
    </source>
</evidence>
<evidence type="ECO:0000256" key="1">
    <source>
        <dbReference type="ARBA" id="ARBA00001206"/>
    </source>
</evidence>
<gene>
    <name evidence="16" type="primary">coaX</name>
    <name evidence="17" type="ORF">LNTAR_15707</name>
</gene>
<comment type="pathway">
    <text evidence="4 16">Cofactor biosynthesis; coenzyme A biosynthesis; CoA from (R)-pantothenate: step 1/5.</text>
</comment>
<evidence type="ECO:0000256" key="6">
    <source>
        <dbReference type="ARBA" id="ARBA00012102"/>
    </source>
</evidence>
<evidence type="ECO:0000256" key="10">
    <source>
        <dbReference type="ARBA" id="ARBA00022777"/>
    </source>
</evidence>
<feature type="binding site" evidence="16">
    <location>
        <position position="113"/>
    </location>
    <ligand>
        <name>ATP</name>
        <dbReference type="ChEBI" id="CHEBI:30616"/>
    </ligand>
</feature>
<evidence type="ECO:0000256" key="4">
    <source>
        <dbReference type="ARBA" id="ARBA00005225"/>
    </source>
</evidence>
<dbReference type="PANTHER" id="PTHR34265">
    <property type="entry name" value="TYPE III PANTOTHENATE KINASE"/>
    <property type="match status" value="1"/>
</dbReference>
<feature type="binding site" evidence="16">
    <location>
        <position position="110"/>
    </location>
    <ligand>
        <name>K(+)</name>
        <dbReference type="ChEBI" id="CHEBI:29103"/>
    </ligand>
</feature>
<accession>A6DMD9</accession>
<keyword evidence="18" id="KW-1185">Reference proteome</keyword>
<keyword evidence="7 16" id="KW-0963">Cytoplasm</keyword>
<keyword evidence="12 16" id="KW-0630">Potassium</keyword>
<feature type="binding site" evidence="16">
    <location>
        <begin position="7"/>
        <end position="14"/>
    </location>
    <ligand>
        <name>ATP</name>
        <dbReference type="ChEBI" id="CHEBI:30616"/>
    </ligand>
</feature>
<dbReference type="EC" id="2.7.1.33" evidence="6 16"/>
<keyword evidence="9 16" id="KW-0547">Nucleotide-binding</keyword>
<dbReference type="SUPFAM" id="SSF53067">
    <property type="entry name" value="Actin-like ATPase domain"/>
    <property type="match status" value="2"/>
</dbReference>
<proteinExistence type="inferred from homology"/>
<evidence type="ECO:0000256" key="3">
    <source>
        <dbReference type="ARBA" id="ARBA00004496"/>
    </source>
</evidence>
<comment type="subunit">
    <text evidence="5 16">Homodimer.</text>
</comment>
<keyword evidence="13 16" id="KW-0173">Coenzyme A biosynthesis</keyword>
<evidence type="ECO:0000313" key="17">
    <source>
        <dbReference type="EMBL" id="EDM27129.1"/>
    </source>
</evidence>
<dbReference type="NCBIfam" id="TIGR00671">
    <property type="entry name" value="baf"/>
    <property type="match status" value="1"/>
</dbReference>
<comment type="function">
    <text evidence="16">Catalyzes the phosphorylation of pantothenate (Pan), the first step in CoA biosynthesis.</text>
</comment>
<comment type="subcellular location">
    <subcellularLocation>
        <location evidence="3 16">Cytoplasm</location>
    </subcellularLocation>
</comment>
<evidence type="ECO:0000256" key="2">
    <source>
        <dbReference type="ARBA" id="ARBA00001958"/>
    </source>
</evidence>
<evidence type="ECO:0000256" key="7">
    <source>
        <dbReference type="ARBA" id="ARBA00022490"/>
    </source>
</evidence>
<feature type="active site" description="Proton acceptor" evidence="16">
    <location>
        <position position="90"/>
    </location>
</feature>
<dbReference type="GO" id="GO:0015937">
    <property type="term" value="P:coenzyme A biosynthetic process"/>
    <property type="evidence" value="ECO:0007669"/>
    <property type="project" value="UniProtKB-UniRule"/>
</dbReference>
<dbReference type="InterPro" id="IPR004619">
    <property type="entry name" value="Type_III_PanK"/>
</dbReference>
<feature type="binding site" evidence="16">
    <location>
        <begin position="88"/>
        <end position="91"/>
    </location>
    <ligand>
        <name>substrate</name>
    </ligand>
</feature>
<dbReference type="OrthoDB" id="9804707at2"/>
<keyword evidence="10 16" id="KW-0418">Kinase</keyword>
<keyword evidence="16" id="KW-0479">Metal-binding</keyword>
<sequence>MKTLFVNIGNTHSEMAWDNLVNVEIVKTTDIMKELSDREKDIDRMVVASVVPKVTGQLCVRFGQKLILLNAELAKSIKFADVDHFSIGADRIANALAAKKHYSTPVMVVDCGTCVTTELIDKSNQFQGGNILPGRLLQRKILTSATGQLPLAPLSSTLAKSPGRHTIEAIQSGVDIGLIGAIEKLVKHNSKHYPDMTIVFTGGDAKFFKKYFPDAELAPPHFTLSGLLELIK</sequence>
<dbReference type="Pfam" id="PF03309">
    <property type="entry name" value="Pan_kinase"/>
    <property type="match status" value="1"/>
</dbReference>
<evidence type="ECO:0000256" key="15">
    <source>
        <dbReference type="ARBA" id="ARBA00040883"/>
    </source>
</evidence>
<feature type="binding site" evidence="16">
    <location>
        <position position="79"/>
    </location>
    <ligand>
        <name>substrate</name>
    </ligand>
</feature>
<keyword evidence="8 16" id="KW-0808">Transferase</keyword>
<dbReference type="AlphaFoldDB" id="A6DMD9"/>
<evidence type="ECO:0000256" key="12">
    <source>
        <dbReference type="ARBA" id="ARBA00022958"/>
    </source>
</evidence>
<dbReference type="eggNOG" id="COG1521">
    <property type="taxonomic scope" value="Bacteria"/>
</dbReference>